<dbReference type="InterPro" id="IPR019051">
    <property type="entry name" value="Trp_biosyn_TM_oprn/chp"/>
</dbReference>
<dbReference type="KEGG" id="roz:CBI38_12810"/>
<evidence type="ECO:0000256" key="1">
    <source>
        <dbReference type="SAM" id="MobiDB-lite"/>
    </source>
</evidence>
<dbReference type="AlphaFoldDB" id="A0A2S2BUQ7"/>
<evidence type="ECO:0008006" key="5">
    <source>
        <dbReference type="Google" id="ProtNLM"/>
    </source>
</evidence>
<keyword evidence="4" id="KW-1185">Reference proteome</keyword>
<dbReference type="InterPro" id="IPR011746">
    <property type="entry name" value="Trp_synth-assoc_CHP"/>
</dbReference>
<dbReference type="EMBL" id="CP021354">
    <property type="protein sequence ID" value="AWK72323.1"/>
    <property type="molecule type" value="Genomic_DNA"/>
</dbReference>
<keyword evidence="2" id="KW-0812">Transmembrane</keyword>
<keyword evidence="2" id="KW-1133">Transmembrane helix</keyword>
<feature type="transmembrane region" description="Helical" evidence="2">
    <location>
        <begin position="59"/>
        <end position="82"/>
    </location>
</feature>
<sequence>MTEGTGAGTETPGRRRSILAVLLLAVAAVCLWGASRMTWVEVTSSDGLGEQRTTVLDGGTWAAALTPLALTLVAAIAASFAVKGWALRVLGVLVAAVAVVAAVPAATVLVSGAPDEQAGRLAELPGRAVIDSVSVNQGPAVLALAGAVAALAAAVELARRPRVRAGLSSKYDSPAARRAAAQKTSADSADEPLTQRMLWDALDAGEDPTVDGSRADKKADDVDRLDGDSNEPGTRS</sequence>
<evidence type="ECO:0000256" key="2">
    <source>
        <dbReference type="SAM" id="Phobius"/>
    </source>
</evidence>
<dbReference type="OrthoDB" id="4372702at2"/>
<accession>A0A2S2BUQ7</accession>
<feature type="transmembrane region" description="Helical" evidence="2">
    <location>
        <begin position="140"/>
        <end position="158"/>
    </location>
</feature>
<name>A0A2S2BUQ7_9NOCA</name>
<feature type="compositionally biased region" description="Basic and acidic residues" evidence="1">
    <location>
        <begin position="213"/>
        <end position="227"/>
    </location>
</feature>
<dbReference type="Proteomes" id="UP000245711">
    <property type="component" value="Chromosome"/>
</dbReference>
<evidence type="ECO:0000313" key="4">
    <source>
        <dbReference type="Proteomes" id="UP000245711"/>
    </source>
</evidence>
<keyword evidence="2" id="KW-0472">Membrane</keyword>
<feature type="transmembrane region" description="Helical" evidence="2">
    <location>
        <begin position="18"/>
        <end position="39"/>
    </location>
</feature>
<dbReference type="RefSeq" id="WP_109329382.1">
    <property type="nucleotide sequence ID" value="NZ_CP021354.1"/>
</dbReference>
<feature type="region of interest" description="Disordered" evidence="1">
    <location>
        <begin position="174"/>
        <end position="236"/>
    </location>
</feature>
<dbReference type="Pfam" id="PF09534">
    <property type="entry name" value="Trp_oprn_chp"/>
    <property type="match status" value="1"/>
</dbReference>
<reference evidence="3 4" key="1">
    <citation type="submission" date="2017-05" db="EMBL/GenBank/DDBJ databases">
        <title>Isolation of Rhodococcus sp. S2-17 biodegrading of BP-3.</title>
        <authorList>
            <person name="Lee Y."/>
            <person name="Kim K.H."/>
            <person name="Chun B.H."/>
            <person name="Jung H.S."/>
            <person name="Jeon C.O."/>
        </authorList>
    </citation>
    <scope>NUCLEOTIDE SEQUENCE [LARGE SCALE GENOMIC DNA]</scope>
    <source>
        <strain evidence="3 4">S2-17</strain>
    </source>
</reference>
<feature type="transmembrane region" description="Helical" evidence="2">
    <location>
        <begin position="89"/>
        <end position="110"/>
    </location>
</feature>
<protein>
    <recommendedName>
        <fullName evidence="5">TIGR02234 family membrane protein</fullName>
    </recommendedName>
</protein>
<organism evidence="3 4">
    <name type="scientific">Rhodococcus oxybenzonivorans</name>
    <dbReference type="NCBI Taxonomy" id="1990687"/>
    <lineage>
        <taxon>Bacteria</taxon>
        <taxon>Bacillati</taxon>
        <taxon>Actinomycetota</taxon>
        <taxon>Actinomycetes</taxon>
        <taxon>Mycobacteriales</taxon>
        <taxon>Nocardiaceae</taxon>
        <taxon>Rhodococcus</taxon>
    </lineage>
</organism>
<gene>
    <name evidence="3" type="ORF">CBI38_12810</name>
</gene>
<dbReference type="NCBIfam" id="TIGR02234">
    <property type="entry name" value="trp_oprn_chp"/>
    <property type="match status" value="1"/>
</dbReference>
<proteinExistence type="predicted"/>
<evidence type="ECO:0000313" key="3">
    <source>
        <dbReference type="EMBL" id="AWK72323.1"/>
    </source>
</evidence>